<dbReference type="EMBL" id="JAHLFQ010000021">
    <property type="protein sequence ID" value="MBU3803347.1"/>
    <property type="molecule type" value="Genomic_DNA"/>
</dbReference>
<evidence type="ECO:0000313" key="2">
    <source>
        <dbReference type="EMBL" id="MBU3803347.1"/>
    </source>
</evidence>
<keyword evidence="1" id="KW-0472">Membrane</keyword>
<dbReference type="AlphaFoldDB" id="A0A9E2KAT3"/>
<comment type="caution">
    <text evidence="2">The sequence shown here is derived from an EMBL/GenBank/DDBJ whole genome shotgun (WGS) entry which is preliminary data.</text>
</comment>
<evidence type="ECO:0000313" key="3">
    <source>
        <dbReference type="Proteomes" id="UP000824229"/>
    </source>
</evidence>
<keyword evidence="1" id="KW-0812">Transmembrane</keyword>
<organism evidence="2 3">
    <name type="scientific">Candidatus Cellulosilyticum pullistercoris</name>
    <dbReference type="NCBI Taxonomy" id="2838521"/>
    <lineage>
        <taxon>Bacteria</taxon>
        <taxon>Bacillati</taxon>
        <taxon>Bacillota</taxon>
        <taxon>Clostridia</taxon>
        <taxon>Lachnospirales</taxon>
        <taxon>Cellulosilyticaceae</taxon>
        <taxon>Cellulosilyticum</taxon>
    </lineage>
</organism>
<feature type="transmembrane region" description="Helical" evidence="1">
    <location>
        <begin position="6"/>
        <end position="23"/>
    </location>
</feature>
<name>A0A9E2KAT3_9FIRM</name>
<gene>
    <name evidence="2" type="ORF">H9872_01120</name>
</gene>
<accession>A0A9E2KAT3</accession>
<keyword evidence="1" id="KW-1133">Transmembrane helix</keyword>
<proteinExistence type="predicted"/>
<feature type="transmembrane region" description="Helical" evidence="1">
    <location>
        <begin position="44"/>
        <end position="69"/>
    </location>
</feature>
<protein>
    <submittedName>
        <fullName evidence="2">Uncharacterized protein</fullName>
    </submittedName>
</protein>
<evidence type="ECO:0000256" key="1">
    <source>
        <dbReference type="SAM" id="Phobius"/>
    </source>
</evidence>
<dbReference type="Proteomes" id="UP000824229">
    <property type="component" value="Unassembled WGS sequence"/>
</dbReference>
<reference evidence="2" key="1">
    <citation type="journal article" date="2021" name="PeerJ">
        <title>Extensive microbial diversity within the chicken gut microbiome revealed by metagenomics and culture.</title>
        <authorList>
            <person name="Gilroy R."/>
            <person name="Ravi A."/>
            <person name="Getino M."/>
            <person name="Pursley I."/>
            <person name="Horton D.L."/>
            <person name="Alikhan N.F."/>
            <person name="Baker D."/>
            <person name="Gharbi K."/>
            <person name="Hall N."/>
            <person name="Watson M."/>
            <person name="Adriaenssens E.M."/>
            <person name="Foster-Nyarko E."/>
            <person name="Jarju S."/>
            <person name="Secka A."/>
            <person name="Antonio M."/>
            <person name="Oren A."/>
            <person name="Chaudhuri R.R."/>
            <person name="La Ragione R."/>
            <person name="Hildebrand F."/>
            <person name="Pallen M.J."/>
        </authorList>
    </citation>
    <scope>NUCLEOTIDE SEQUENCE</scope>
    <source>
        <strain evidence="2">B5-657</strain>
    </source>
</reference>
<sequence length="71" mass="7681">MELIGFVLLCIGLMIFLFSKRIVRGKTKLEPEDEREMKLLTSGAVIAVKMSGVIVAAIGLIFLALGAAMRS</sequence>
<reference evidence="2" key="2">
    <citation type="submission" date="2021-04" db="EMBL/GenBank/DDBJ databases">
        <authorList>
            <person name="Gilroy R."/>
        </authorList>
    </citation>
    <scope>NUCLEOTIDE SEQUENCE</scope>
    <source>
        <strain evidence="2">B5-657</strain>
    </source>
</reference>